<dbReference type="PROSITE" id="PS51257">
    <property type="entry name" value="PROKAR_LIPOPROTEIN"/>
    <property type="match status" value="1"/>
</dbReference>
<dbReference type="Pfam" id="PF02156">
    <property type="entry name" value="Glyco_hydro_26"/>
    <property type="match status" value="1"/>
</dbReference>
<evidence type="ECO:0000256" key="2">
    <source>
        <dbReference type="ARBA" id="ARBA00022801"/>
    </source>
</evidence>
<dbReference type="PROSITE" id="PS51764">
    <property type="entry name" value="GH26"/>
    <property type="match status" value="1"/>
</dbReference>
<proteinExistence type="inferred from homology"/>
<dbReference type="PRINTS" id="PR00739">
    <property type="entry name" value="GLHYDRLASE26"/>
</dbReference>
<reference evidence="7 8" key="1">
    <citation type="submission" date="2018-05" db="EMBL/GenBank/DDBJ databases">
        <title>Flavobacterium sp. strain IMCC34758, incomplete genome.</title>
        <authorList>
            <person name="Joung Y."/>
        </authorList>
    </citation>
    <scope>NUCLEOTIDE SEQUENCE [LARGE SCALE GENOMIC DNA]</scope>
    <source>
        <strain evidence="7 8">IMCC34758</strain>
    </source>
</reference>
<gene>
    <name evidence="7" type="ORF">DMB68_00715</name>
</gene>
<comment type="caution">
    <text evidence="7">The sequence shown here is derived from an EMBL/GenBank/DDBJ whole genome shotgun (WGS) entry which is preliminary data.</text>
</comment>
<dbReference type="InterPro" id="IPR017853">
    <property type="entry name" value="GH"/>
</dbReference>
<dbReference type="Gene3D" id="3.20.20.80">
    <property type="entry name" value="Glycosidases"/>
    <property type="match status" value="1"/>
</dbReference>
<accession>A0A2V4C377</accession>
<dbReference type="InterPro" id="IPR000805">
    <property type="entry name" value="Glyco_hydro_26"/>
</dbReference>
<comment type="similarity">
    <text evidence="1 4">Belongs to the glycosyl hydrolase 26 family.</text>
</comment>
<dbReference type="SUPFAM" id="SSF51445">
    <property type="entry name" value="(Trans)glycosidases"/>
    <property type="match status" value="1"/>
</dbReference>
<dbReference type="RefSeq" id="WP_110344773.1">
    <property type="nucleotide sequence ID" value="NZ_QJHL01000001.1"/>
</dbReference>
<keyword evidence="3 4" id="KW-0326">Glycosidase</keyword>
<dbReference type="PANTHER" id="PTHR40079:SF4">
    <property type="entry name" value="GH26 DOMAIN-CONTAINING PROTEIN-RELATED"/>
    <property type="match status" value="1"/>
</dbReference>
<feature type="chain" id="PRO_5016139164" evidence="5">
    <location>
        <begin position="20"/>
        <end position="417"/>
    </location>
</feature>
<evidence type="ECO:0000259" key="6">
    <source>
        <dbReference type="PROSITE" id="PS51764"/>
    </source>
</evidence>
<keyword evidence="2 4" id="KW-0378">Hydrolase</keyword>
<dbReference type="AlphaFoldDB" id="A0A2V4C377"/>
<name>A0A2V4C377_9FLAO</name>
<organism evidence="7 8">
    <name type="scientific">Flavobacterium hydrophilum</name>
    <dbReference type="NCBI Taxonomy" id="2211445"/>
    <lineage>
        <taxon>Bacteria</taxon>
        <taxon>Pseudomonadati</taxon>
        <taxon>Bacteroidota</taxon>
        <taxon>Flavobacteriia</taxon>
        <taxon>Flavobacteriales</taxon>
        <taxon>Flavobacteriaceae</taxon>
        <taxon>Flavobacterium</taxon>
    </lineage>
</organism>
<evidence type="ECO:0000256" key="5">
    <source>
        <dbReference type="SAM" id="SignalP"/>
    </source>
</evidence>
<feature type="domain" description="GH26" evidence="6">
    <location>
        <begin position="58"/>
        <end position="407"/>
    </location>
</feature>
<feature type="active site" description="Nucleophile" evidence="4">
    <location>
        <position position="337"/>
    </location>
</feature>
<dbReference type="GO" id="GO:0006080">
    <property type="term" value="P:substituted mannan metabolic process"/>
    <property type="evidence" value="ECO:0007669"/>
    <property type="project" value="InterPro"/>
</dbReference>
<keyword evidence="5" id="KW-0732">Signal</keyword>
<dbReference type="PANTHER" id="PTHR40079">
    <property type="entry name" value="MANNAN ENDO-1,4-BETA-MANNOSIDASE E-RELATED"/>
    <property type="match status" value="1"/>
</dbReference>
<dbReference type="OrthoDB" id="9816550at2"/>
<dbReference type="GO" id="GO:0016985">
    <property type="term" value="F:mannan endo-1,4-beta-mannosidase activity"/>
    <property type="evidence" value="ECO:0007669"/>
    <property type="project" value="InterPro"/>
</dbReference>
<sequence length="417" mass="46895">MKNIFLKTAFLSFTFLALASCSSDKESNEEVIVDPPTQDDPLTTQNAANYMVDANATKETIALFYNLKRLAKTKIAIGQQDAFLSFYKNTAGESDIKKATDNDPAIIGSDLSFVTDIRNDGTSSNWFYQQEVKIATQIKKAYAKGIINTVSWHLRGPKNKNYLTDNEEYTFNSSSMFEADKSIFFRSILPGGSRHEWFKGKLDQVAAFSSKLKGTKGELIPIIFRPFHEFDGSWFWWGADFCTPEEYKTAYKFTVDYLKNTKGVHNILYAFSPDRTYSTSTDYLSRYPGDKYVDVLGMDNYGDFDNQGTTGANTANSKLKIISDLAVAKVKIAALTETGYQVTSSNAPINDWFSNYLYSALTSNSIEVSYVMFWNNDENGYYVPNGSVSNDADFKTFSLKSKSALLNSLPKMYVMPK</sequence>
<evidence type="ECO:0000256" key="1">
    <source>
        <dbReference type="ARBA" id="ARBA00007754"/>
    </source>
</evidence>
<evidence type="ECO:0000256" key="4">
    <source>
        <dbReference type="PROSITE-ProRule" id="PRU01100"/>
    </source>
</evidence>
<evidence type="ECO:0000313" key="7">
    <source>
        <dbReference type="EMBL" id="PXY45748.1"/>
    </source>
</evidence>
<dbReference type="InterPro" id="IPR022790">
    <property type="entry name" value="GH26_dom"/>
</dbReference>
<dbReference type="Proteomes" id="UP000247681">
    <property type="component" value="Unassembled WGS sequence"/>
</dbReference>
<keyword evidence="8" id="KW-1185">Reference proteome</keyword>
<evidence type="ECO:0000256" key="3">
    <source>
        <dbReference type="ARBA" id="ARBA00023295"/>
    </source>
</evidence>
<dbReference type="EMBL" id="QJHL01000001">
    <property type="protein sequence ID" value="PXY45748.1"/>
    <property type="molecule type" value="Genomic_DNA"/>
</dbReference>
<evidence type="ECO:0000313" key="8">
    <source>
        <dbReference type="Proteomes" id="UP000247681"/>
    </source>
</evidence>
<feature type="active site" description="Proton donor" evidence="4">
    <location>
        <position position="229"/>
    </location>
</feature>
<protein>
    <submittedName>
        <fullName evidence="7">Beta-mannosidase</fullName>
    </submittedName>
</protein>
<feature type="signal peptide" evidence="5">
    <location>
        <begin position="1"/>
        <end position="19"/>
    </location>
</feature>